<feature type="transmembrane region" description="Helical" evidence="1">
    <location>
        <begin position="15"/>
        <end position="32"/>
    </location>
</feature>
<evidence type="ECO:0000313" key="2">
    <source>
        <dbReference type="EMBL" id="SVA03455.1"/>
    </source>
</evidence>
<organism evidence="2">
    <name type="scientific">marine metagenome</name>
    <dbReference type="NCBI Taxonomy" id="408172"/>
    <lineage>
        <taxon>unclassified sequences</taxon>
        <taxon>metagenomes</taxon>
        <taxon>ecological metagenomes</taxon>
    </lineage>
</organism>
<dbReference type="EMBL" id="UINC01003112">
    <property type="protein sequence ID" value="SVA03455.1"/>
    <property type="molecule type" value="Genomic_DNA"/>
</dbReference>
<reference evidence="2" key="1">
    <citation type="submission" date="2018-05" db="EMBL/GenBank/DDBJ databases">
        <authorList>
            <person name="Lanie J.A."/>
            <person name="Ng W.-L."/>
            <person name="Kazmierczak K.M."/>
            <person name="Andrzejewski T.M."/>
            <person name="Davidsen T.M."/>
            <person name="Wayne K.J."/>
            <person name="Tettelin H."/>
            <person name="Glass J.I."/>
            <person name="Rusch D."/>
            <person name="Podicherti R."/>
            <person name="Tsui H.-C.T."/>
            <person name="Winkler M.E."/>
        </authorList>
    </citation>
    <scope>NUCLEOTIDE SEQUENCE</scope>
</reference>
<keyword evidence="1" id="KW-0812">Transmembrane</keyword>
<keyword evidence="1" id="KW-0472">Membrane</keyword>
<evidence type="ECO:0000256" key="1">
    <source>
        <dbReference type="SAM" id="Phobius"/>
    </source>
</evidence>
<proteinExistence type="predicted"/>
<keyword evidence="1" id="KW-1133">Transmembrane helix</keyword>
<accession>A0A381SHC1</accession>
<feature type="transmembrane region" description="Helical" evidence="1">
    <location>
        <begin position="117"/>
        <end position="138"/>
    </location>
</feature>
<dbReference type="AlphaFoldDB" id="A0A381SHC1"/>
<feature type="transmembrane region" description="Helical" evidence="1">
    <location>
        <begin position="52"/>
        <end position="70"/>
    </location>
</feature>
<gene>
    <name evidence="2" type="ORF">METZ01_LOCUS56309</name>
</gene>
<name>A0A381SHC1_9ZZZZ</name>
<sequence length="208" mass="22877">MNVNPNDVRSLFESHYFLFAFLSSLGTLQIAVTNSEIRGLWLTPYRRVTRWLGFMCIVTAIIVFFGQPLFVDGPWAAGSVQSESSTREWGTASWDDLAGARNINDIHGGLDGVDQAIWFSLAAISAFVVSVVFGAISVKAGANSKEFSVDAKSHTSDGLTGLAHRSYFSNLPISMRNFHENSRNFWSDGVRSADRWSLIKIISGSSTE</sequence>
<protein>
    <submittedName>
        <fullName evidence="2">Uncharacterized protein</fullName>
    </submittedName>
</protein>